<evidence type="ECO:0000256" key="5">
    <source>
        <dbReference type="ARBA" id="ARBA00023136"/>
    </source>
</evidence>
<feature type="transmembrane region" description="Helical" evidence="6">
    <location>
        <begin position="6"/>
        <end position="31"/>
    </location>
</feature>
<evidence type="ECO:0000313" key="8">
    <source>
        <dbReference type="EMBL" id="WDI31970.1"/>
    </source>
</evidence>
<dbReference type="Proteomes" id="UP001214043">
    <property type="component" value="Chromosome"/>
</dbReference>
<evidence type="ECO:0000256" key="3">
    <source>
        <dbReference type="ARBA" id="ARBA00022692"/>
    </source>
</evidence>
<keyword evidence="9" id="KW-1185">Reference proteome</keyword>
<feature type="transmembrane region" description="Helical" evidence="6">
    <location>
        <begin position="109"/>
        <end position="127"/>
    </location>
</feature>
<dbReference type="RefSeq" id="WP_274493854.1">
    <property type="nucleotide sequence ID" value="NZ_CP118166.1"/>
</dbReference>
<evidence type="ECO:0000259" key="7">
    <source>
        <dbReference type="Pfam" id="PF05425"/>
    </source>
</evidence>
<dbReference type="AlphaFoldDB" id="A0AAE9ZE28"/>
<reference evidence="8" key="1">
    <citation type="submission" date="2023-02" db="EMBL/GenBank/DDBJ databases">
        <title>Genome sequence of Hyphococcus flavus.</title>
        <authorList>
            <person name="Rong J.-C."/>
            <person name="Zhao Q."/>
            <person name="Yi M."/>
            <person name="Wu J.-Y."/>
        </authorList>
    </citation>
    <scope>NUCLEOTIDE SEQUENCE</scope>
    <source>
        <strain evidence="8">MCCC 1K03223</strain>
    </source>
</reference>
<comment type="subcellular location">
    <subcellularLocation>
        <location evidence="1">Cell membrane</location>
        <topology evidence="1">Multi-pass membrane protein</topology>
    </subcellularLocation>
</comment>
<evidence type="ECO:0000256" key="2">
    <source>
        <dbReference type="ARBA" id="ARBA00022475"/>
    </source>
</evidence>
<feature type="transmembrane region" description="Helical" evidence="6">
    <location>
        <begin position="252"/>
        <end position="274"/>
    </location>
</feature>
<dbReference type="EMBL" id="CP118166">
    <property type="protein sequence ID" value="WDI31970.1"/>
    <property type="molecule type" value="Genomic_DNA"/>
</dbReference>
<feature type="transmembrane region" description="Helical" evidence="6">
    <location>
        <begin position="210"/>
        <end position="231"/>
    </location>
</feature>
<feature type="transmembrane region" description="Helical" evidence="6">
    <location>
        <begin position="38"/>
        <end position="60"/>
    </location>
</feature>
<feature type="domain" description="Copper resistance protein D" evidence="7">
    <location>
        <begin position="172"/>
        <end position="270"/>
    </location>
</feature>
<dbReference type="GO" id="GO:0005886">
    <property type="term" value="C:plasma membrane"/>
    <property type="evidence" value="ECO:0007669"/>
    <property type="project" value="UniProtKB-SubCell"/>
</dbReference>
<gene>
    <name evidence="8" type="ORF">PUV54_02045</name>
</gene>
<evidence type="ECO:0000313" key="9">
    <source>
        <dbReference type="Proteomes" id="UP001214043"/>
    </source>
</evidence>
<dbReference type="PANTHER" id="PTHR34820">
    <property type="entry name" value="INNER MEMBRANE PROTEIN YEBZ"/>
    <property type="match status" value="1"/>
</dbReference>
<dbReference type="GO" id="GO:0006825">
    <property type="term" value="P:copper ion transport"/>
    <property type="evidence" value="ECO:0007669"/>
    <property type="project" value="InterPro"/>
</dbReference>
<feature type="transmembrane region" description="Helical" evidence="6">
    <location>
        <begin position="139"/>
        <end position="159"/>
    </location>
</feature>
<evidence type="ECO:0000256" key="1">
    <source>
        <dbReference type="ARBA" id="ARBA00004651"/>
    </source>
</evidence>
<organism evidence="8 9">
    <name type="scientific">Hyphococcus flavus</name>
    <dbReference type="NCBI Taxonomy" id="1866326"/>
    <lineage>
        <taxon>Bacteria</taxon>
        <taxon>Pseudomonadati</taxon>
        <taxon>Pseudomonadota</taxon>
        <taxon>Alphaproteobacteria</taxon>
        <taxon>Parvularculales</taxon>
        <taxon>Parvularculaceae</taxon>
        <taxon>Hyphococcus</taxon>
    </lineage>
</organism>
<keyword evidence="5 6" id="KW-0472">Membrane</keyword>
<proteinExistence type="predicted"/>
<name>A0AAE9ZE28_9PROT</name>
<evidence type="ECO:0000256" key="4">
    <source>
        <dbReference type="ARBA" id="ARBA00022989"/>
    </source>
</evidence>
<feature type="transmembrane region" description="Helical" evidence="6">
    <location>
        <begin position="80"/>
        <end position="102"/>
    </location>
</feature>
<keyword evidence="2" id="KW-1003">Cell membrane</keyword>
<dbReference type="Pfam" id="PF05425">
    <property type="entry name" value="CopD"/>
    <property type="match status" value="1"/>
</dbReference>
<keyword evidence="3 6" id="KW-0812">Transmembrane</keyword>
<feature type="transmembrane region" description="Helical" evidence="6">
    <location>
        <begin position="179"/>
        <end position="198"/>
    </location>
</feature>
<sequence>MPDAISFFAFVVQFGYYAASLMFIGALVGCATGVKRTLGVSASAALALAVLGFYAARLLLANAKLGGTFAAAVDSETFPWIWRIYKLQAFAIILGSLSAFAAALLGKRLIMLTAALILSAGFGLAGHTQGLESLGVMPWLAGFHVLVAGFWFAAPAALWPAAAIDDKELVRRLEAFSRIAQFAIPALFAAGLVLAWRLAEGWDGLTGSAYGRLLFAKLTAASIALALGAYNKMTVTRRIKADHEAGRKTLRFTLAAEFALFLIATGLIAFATTVQGPET</sequence>
<accession>A0AAE9ZE28</accession>
<evidence type="ECO:0000256" key="6">
    <source>
        <dbReference type="SAM" id="Phobius"/>
    </source>
</evidence>
<dbReference type="PANTHER" id="PTHR34820:SF4">
    <property type="entry name" value="INNER MEMBRANE PROTEIN YEBZ"/>
    <property type="match status" value="1"/>
</dbReference>
<keyword evidence="4 6" id="KW-1133">Transmembrane helix</keyword>
<dbReference type="InterPro" id="IPR032694">
    <property type="entry name" value="CopC/D"/>
</dbReference>
<dbReference type="KEGG" id="hfl:PUV54_02045"/>
<dbReference type="InterPro" id="IPR008457">
    <property type="entry name" value="Cu-R_CopD_dom"/>
</dbReference>
<protein>
    <submittedName>
        <fullName evidence="8">CopD family protein</fullName>
    </submittedName>
</protein>